<evidence type="ECO:0000259" key="3">
    <source>
        <dbReference type="Pfam" id="PF18962"/>
    </source>
</evidence>
<dbReference type="GO" id="GO:0004553">
    <property type="term" value="F:hydrolase activity, hydrolyzing O-glycosyl compounds"/>
    <property type="evidence" value="ECO:0007669"/>
    <property type="project" value="UniProtKB-ARBA"/>
</dbReference>
<reference evidence="4 5" key="1">
    <citation type="submission" date="2014-07" db="EMBL/GenBank/DDBJ databases">
        <title>Genome of Chryseobacterium formosense LMG 24722.</title>
        <authorList>
            <person name="Pipes S.E."/>
            <person name="Stropko S.J."/>
            <person name="Newman J.D."/>
        </authorList>
    </citation>
    <scope>NUCLEOTIDE SEQUENCE [LARGE SCALE GENOMIC DNA]</scope>
    <source>
        <strain evidence="4 5">LMG 24722</strain>
    </source>
</reference>
<evidence type="ECO:0000256" key="2">
    <source>
        <dbReference type="SAM" id="SignalP"/>
    </source>
</evidence>
<gene>
    <name evidence="4" type="ORF">IX39_05795</name>
</gene>
<dbReference type="Proteomes" id="UP000028713">
    <property type="component" value="Unassembled WGS sequence"/>
</dbReference>
<comment type="caution">
    <text evidence="4">The sequence shown here is derived from an EMBL/GenBank/DDBJ whole genome shotgun (WGS) entry which is preliminary data.</text>
</comment>
<protein>
    <recommendedName>
        <fullName evidence="3">Secretion system C-terminal sorting domain-containing protein</fullName>
    </recommendedName>
</protein>
<feature type="signal peptide" evidence="2">
    <location>
        <begin position="1"/>
        <end position="28"/>
    </location>
</feature>
<evidence type="ECO:0000313" key="4">
    <source>
        <dbReference type="EMBL" id="KFF00171.1"/>
    </source>
</evidence>
<dbReference type="EMBL" id="JPRP01000001">
    <property type="protein sequence ID" value="KFF00171.1"/>
    <property type="molecule type" value="Genomic_DNA"/>
</dbReference>
<dbReference type="GO" id="GO:0005975">
    <property type="term" value="P:carbohydrate metabolic process"/>
    <property type="evidence" value="ECO:0007669"/>
    <property type="project" value="UniProtKB-ARBA"/>
</dbReference>
<dbReference type="OrthoDB" id="951108at2"/>
<sequence>MKTKIFFGFTIKPLLFAIAVATGVFANAQITTFPWTETFEDNSPTRADWTQIYELNNMSWTFATSASTGSWGVTAYQGTKFANYPGTSHDFDKTKLVSPPLNLSAVTSPTVSFYYINPYWSPDQNWLRVFYRTSTTSAWVQIAEFHSDITAWTSSGSIGIPPTTYQIAIECETDYGYSTLVDAVVVSGSNLAVKDLQKPTKSAISYYPNPVQDVLNYKSNEKVHEISIYNISGQKVDQYEAGANEGRINVSSLASGTYIVSGKTDRGTESFKMIKK</sequence>
<accession>A0A085Z6V7</accession>
<evidence type="ECO:0000313" key="5">
    <source>
        <dbReference type="Proteomes" id="UP000028713"/>
    </source>
</evidence>
<keyword evidence="5" id="KW-1185">Reference proteome</keyword>
<dbReference type="InterPro" id="IPR026444">
    <property type="entry name" value="Secre_tail"/>
</dbReference>
<organism evidence="4 5">
    <name type="scientific">Chryseobacterium formosense</name>
    <dbReference type="NCBI Taxonomy" id="236814"/>
    <lineage>
        <taxon>Bacteria</taxon>
        <taxon>Pseudomonadati</taxon>
        <taxon>Bacteroidota</taxon>
        <taxon>Flavobacteriia</taxon>
        <taxon>Flavobacteriales</taxon>
        <taxon>Weeksellaceae</taxon>
        <taxon>Chryseobacterium group</taxon>
        <taxon>Chryseobacterium</taxon>
    </lineage>
</organism>
<name>A0A085Z6V7_9FLAO</name>
<feature type="chain" id="PRO_5001800676" description="Secretion system C-terminal sorting domain-containing protein" evidence="2">
    <location>
        <begin position="29"/>
        <end position="276"/>
    </location>
</feature>
<evidence type="ECO:0000256" key="1">
    <source>
        <dbReference type="ARBA" id="ARBA00022729"/>
    </source>
</evidence>
<dbReference type="NCBIfam" id="TIGR04183">
    <property type="entry name" value="Por_Secre_tail"/>
    <property type="match status" value="1"/>
</dbReference>
<dbReference type="eggNOG" id="COG4886">
    <property type="taxonomic scope" value="Bacteria"/>
</dbReference>
<dbReference type="RefSeq" id="WP_034674187.1">
    <property type="nucleotide sequence ID" value="NZ_FPAP01000002.1"/>
</dbReference>
<dbReference type="Pfam" id="PF18962">
    <property type="entry name" value="Por_Secre_tail"/>
    <property type="match status" value="1"/>
</dbReference>
<proteinExistence type="predicted"/>
<dbReference type="AlphaFoldDB" id="A0A085Z6V7"/>
<dbReference type="InterPro" id="IPR013320">
    <property type="entry name" value="ConA-like_dom_sf"/>
</dbReference>
<feature type="domain" description="Secretion system C-terminal sorting" evidence="3">
    <location>
        <begin position="207"/>
        <end position="273"/>
    </location>
</feature>
<keyword evidence="1 2" id="KW-0732">Signal</keyword>
<dbReference type="STRING" id="236814.IX39_05795"/>
<dbReference type="SUPFAM" id="SSF49899">
    <property type="entry name" value="Concanavalin A-like lectins/glucanases"/>
    <property type="match status" value="1"/>
</dbReference>